<name>A0ABU0ACS4_9BACI</name>
<dbReference type="NCBIfam" id="TIGR02352">
    <property type="entry name" value="thiamin_ThiO"/>
    <property type="match status" value="1"/>
</dbReference>
<dbReference type="PANTHER" id="PTHR13847:SF289">
    <property type="entry name" value="GLYCINE OXIDASE"/>
    <property type="match status" value="1"/>
</dbReference>
<dbReference type="Gene3D" id="3.50.50.60">
    <property type="entry name" value="FAD/NAD(P)-binding domain"/>
    <property type="match status" value="1"/>
</dbReference>
<keyword evidence="3 7" id="KW-0560">Oxidoreductase</keyword>
<accession>A0ABU0ACS4</accession>
<comment type="pathway">
    <text evidence="1">Cofactor biosynthesis; thiamine diphosphate biosynthesis.</text>
</comment>
<dbReference type="RefSeq" id="WP_307470830.1">
    <property type="nucleotide sequence ID" value="NZ_JAUSUB010000001.1"/>
</dbReference>
<proteinExistence type="predicted"/>
<comment type="catalytic activity">
    <reaction evidence="4">
        <text>glycine + O2 + H2O = glyoxylate + H2O2 + NH4(+)</text>
        <dbReference type="Rhea" id="RHEA:11532"/>
        <dbReference type="ChEBI" id="CHEBI:15377"/>
        <dbReference type="ChEBI" id="CHEBI:15379"/>
        <dbReference type="ChEBI" id="CHEBI:16240"/>
        <dbReference type="ChEBI" id="CHEBI:28938"/>
        <dbReference type="ChEBI" id="CHEBI:36655"/>
        <dbReference type="ChEBI" id="CHEBI:57305"/>
        <dbReference type="EC" id="1.4.3.19"/>
    </reaction>
</comment>
<dbReference type="EMBL" id="JAUSUB010000001">
    <property type="protein sequence ID" value="MDQ0268233.1"/>
    <property type="molecule type" value="Genomic_DNA"/>
</dbReference>
<dbReference type="Gene3D" id="3.30.9.10">
    <property type="entry name" value="D-Amino Acid Oxidase, subunit A, domain 2"/>
    <property type="match status" value="1"/>
</dbReference>
<evidence type="ECO:0000256" key="1">
    <source>
        <dbReference type="ARBA" id="ARBA00004948"/>
    </source>
</evidence>
<keyword evidence="8" id="KW-1185">Reference proteome</keyword>
<evidence type="ECO:0000313" key="8">
    <source>
        <dbReference type="Proteomes" id="UP001238088"/>
    </source>
</evidence>
<sequence length="383" mass="41614">MSKVYDVIVVGGGINGSSIAFHLAKRGYKVTVIEQGKIAGKASGAAAGILGAQTELTEDGPLFQLARQSRAMFPDIINELEELSGVQIGYQSRGVYKVASTENHAQKLKTLVHLQTNAGEKAEWLNIEELKRRESAISNTLLGAMYIPEDGQVQAYEFSLAFARAAMTLGAEFYEYTSVHDFLIKDEKVQGVQTSQGDLLSDSVIVAAGAWSSLLLEKTGLTLPVFPVKGECFSVISQKQLVKATIFSDDCYIVPKKSGRLIVGATVKPNTFDEKVSFGGISALMEKAIRLLPDIANAEWVNAWAGIRPISGDGLPFLGEHPNYKQLYIATGHFRNGILLAPVTGKLIADYIDGNRLDIKSFDLSRINSKFTSIKEGADEFSR</sequence>
<dbReference type="EC" id="1.4.3.19" evidence="5"/>
<dbReference type="InterPro" id="IPR012727">
    <property type="entry name" value="Gly_oxidase_ThiO"/>
</dbReference>
<evidence type="ECO:0000256" key="3">
    <source>
        <dbReference type="ARBA" id="ARBA00023002"/>
    </source>
</evidence>
<comment type="caution">
    <text evidence="7">The sequence shown here is derived from an EMBL/GenBank/DDBJ whole genome shotgun (WGS) entry which is preliminary data.</text>
</comment>
<organism evidence="7 8">
    <name type="scientific">Cytobacillus purgationiresistens</name>
    <dbReference type="NCBI Taxonomy" id="863449"/>
    <lineage>
        <taxon>Bacteria</taxon>
        <taxon>Bacillati</taxon>
        <taxon>Bacillota</taxon>
        <taxon>Bacilli</taxon>
        <taxon>Bacillales</taxon>
        <taxon>Bacillaceae</taxon>
        <taxon>Cytobacillus</taxon>
    </lineage>
</organism>
<dbReference type="Pfam" id="PF01266">
    <property type="entry name" value="DAO"/>
    <property type="match status" value="1"/>
</dbReference>
<dbReference type="InterPro" id="IPR006076">
    <property type="entry name" value="FAD-dep_OxRdtase"/>
</dbReference>
<protein>
    <recommendedName>
        <fullName evidence="5">glycine oxidase</fullName>
        <ecNumber evidence="5">1.4.3.19</ecNumber>
    </recommendedName>
</protein>
<evidence type="ECO:0000256" key="5">
    <source>
        <dbReference type="ARBA" id="ARBA00050018"/>
    </source>
</evidence>
<dbReference type="InterPro" id="IPR036188">
    <property type="entry name" value="FAD/NAD-bd_sf"/>
</dbReference>
<dbReference type="Proteomes" id="UP001238088">
    <property type="component" value="Unassembled WGS sequence"/>
</dbReference>
<dbReference type="SUPFAM" id="SSF51905">
    <property type="entry name" value="FAD/NAD(P)-binding domain"/>
    <property type="match status" value="1"/>
</dbReference>
<dbReference type="SUPFAM" id="SSF54373">
    <property type="entry name" value="FAD-linked reductases, C-terminal domain"/>
    <property type="match status" value="1"/>
</dbReference>
<evidence type="ECO:0000259" key="6">
    <source>
        <dbReference type="Pfam" id="PF01266"/>
    </source>
</evidence>
<evidence type="ECO:0000256" key="4">
    <source>
        <dbReference type="ARBA" id="ARBA00049872"/>
    </source>
</evidence>
<keyword evidence="2" id="KW-0784">Thiamine biosynthesis</keyword>
<gene>
    <name evidence="7" type="ORF">J2S17_000102</name>
</gene>
<evidence type="ECO:0000313" key="7">
    <source>
        <dbReference type="EMBL" id="MDQ0268233.1"/>
    </source>
</evidence>
<evidence type="ECO:0000256" key="2">
    <source>
        <dbReference type="ARBA" id="ARBA00022977"/>
    </source>
</evidence>
<reference evidence="7 8" key="1">
    <citation type="submission" date="2023-07" db="EMBL/GenBank/DDBJ databases">
        <title>Genomic Encyclopedia of Type Strains, Phase IV (KMG-IV): sequencing the most valuable type-strain genomes for metagenomic binning, comparative biology and taxonomic classification.</title>
        <authorList>
            <person name="Goeker M."/>
        </authorList>
    </citation>
    <scope>NUCLEOTIDE SEQUENCE [LARGE SCALE GENOMIC DNA]</scope>
    <source>
        <strain evidence="7 8">DSM 23494</strain>
    </source>
</reference>
<dbReference type="GO" id="GO:0043799">
    <property type="term" value="F:glycine oxidase activity"/>
    <property type="evidence" value="ECO:0007669"/>
    <property type="project" value="UniProtKB-EC"/>
</dbReference>
<dbReference type="PANTHER" id="PTHR13847">
    <property type="entry name" value="SARCOSINE DEHYDROGENASE-RELATED"/>
    <property type="match status" value="1"/>
</dbReference>
<feature type="domain" description="FAD dependent oxidoreductase" evidence="6">
    <location>
        <begin position="6"/>
        <end position="350"/>
    </location>
</feature>